<evidence type="ECO:0000313" key="1">
    <source>
        <dbReference type="EMBL" id="TCW01551.1"/>
    </source>
</evidence>
<gene>
    <name evidence="1" type="ORF">EDD60_1031</name>
</gene>
<dbReference type="Proteomes" id="UP000295515">
    <property type="component" value="Unassembled WGS sequence"/>
</dbReference>
<keyword evidence="2" id="KW-1185">Reference proteome</keyword>
<comment type="caution">
    <text evidence="1">The sequence shown here is derived from an EMBL/GenBank/DDBJ whole genome shotgun (WGS) entry which is preliminary data.</text>
</comment>
<dbReference type="AlphaFoldDB" id="A0A4R3Z8W0"/>
<proteinExistence type="predicted"/>
<reference evidence="1 2" key="1">
    <citation type="submission" date="2019-03" db="EMBL/GenBank/DDBJ databases">
        <title>Genomic Encyclopedia of Type Strains, Phase IV (KMG-IV): sequencing the most valuable type-strain genomes for metagenomic binning, comparative biology and taxonomic classification.</title>
        <authorList>
            <person name="Goeker M."/>
        </authorList>
    </citation>
    <scope>NUCLEOTIDE SEQUENCE [LARGE SCALE GENOMIC DNA]</scope>
    <source>
        <strain evidence="1 2">DSM 29487</strain>
    </source>
</reference>
<dbReference type="EMBL" id="SMCQ01000003">
    <property type="protein sequence ID" value="TCW01551.1"/>
    <property type="molecule type" value="Genomic_DNA"/>
</dbReference>
<organism evidence="1 2">
    <name type="scientific">Longibaculum muris</name>
    <dbReference type="NCBI Taxonomy" id="1796628"/>
    <lineage>
        <taxon>Bacteria</taxon>
        <taxon>Bacillati</taxon>
        <taxon>Bacillota</taxon>
        <taxon>Erysipelotrichia</taxon>
        <taxon>Erysipelotrichales</taxon>
        <taxon>Coprobacillaceae</taxon>
        <taxon>Longibaculum</taxon>
    </lineage>
</organism>
<accession>A0A4R3Z8W0</accession>
<protein>
    <submittedName>
        <fullName evidence="1">Uncharacterized protein</fullName>
    </submittedName>
</protein>
<sequence>SFHYHKKALLLLYTRVRGQISFLFSTSHNFTYYPITYLGIAHYTIAYKTHLDESIHHVFLFQSDVHP</sequence>
<name>A0A4R3Z8W0_9FIRM</name>
<evidence type="ECO:0000313" key="2">
    <source>
        <dbReference type="Proteomes" id="UP000295515"/>
    </source>
</evidence>
<feature type="non-terminal residue" evidence="1">
    <location>
        <position position="1"/>
    </location>
</feature>